<dbReference type="Gene3D" id="3.40.50.300">
    <property type="entry name" value="P-loop containing nucleotide triphosphate hydrolases"/>
    <property type="match status" value="2"/>
</dbReference>
<evidence type="ECO:0000256" key="4">
    <source>
        <dbReference type="ARBA" id="ARBA00022763"/>
    </source>
</evidence>
<keyword evidence="7" id="KW-0067">ATP-binding</keyword>
<dbReference type="InterPro" id="IPR006555">
    <property type="entry name" value="ATP-dep_Helicase_C"/>
</dbReference>
<dbReference type="InterPro" id="IPR027417">
    <property type="entry name" value="P-loop_NTPase"/>
</dbReference>
<keyword evidence="1" id="KW-0004">4Fe-4S</keyword>
<dbReference type="PANTHER" id="PTHR11472">
    <property type="entry name" value="DNA REPAIR DEAD HELICASE RAD3/XP-D SUBFAMILY MEMBER"/>
    <property type="match status" value="1"/>
</dbReference>
<dbReference type="SMART" id="SM00488">
    <property type="entry name" value="DEXDc2"/>
    <property type="match status" value="1"/>
</dbReference>
<keyword evidence="9" id="KW-0411">Iron-sulfur</keyword>
<reference evidence="14" key="2">
    <citation type="journal article" date="2015" name="ISME J.">
        <title>A new class of marine Euryarchaeota group II from the Mediterranean deep chlorophyll maximum.</title>
        <authorList>
            <person name="Martin-Cuadrado A.B."/>
            <person name="Garcia-Heredia I."/>
            <person name="Molto A.G."/>
            <person name="Lopez-Ubeda R."/>
            <person name="Kimes N."/>
            <person name="Lopez-Garcia P."/>
            <person name="Moreira D."/>
            <person name="Rodriguez-Valera F."/>
        </authorList>
    </citation>
    <scope>NUCLEOTIDE SEQUENCE</scope>
</reference>
<dbReference type="Pfam" id="PF06733">
    <property type="entry name" value="DEAD_2"/>
    <property type="match status" value="1"/>
</dbReference>
<dbReference type="EMBL" id="KP211891">
    <property type="protein sequence ID" value="ANV80526.1"/>
    <property type="molecule type" value="Genomic_DNA"/>
</dbReference>
<evidence type="ECO:0000256" key="10">
    <source>
        <dbReference type="ARBA" id="ARBA00023125"/>
    </source>
</evidence>
<evidence type="ECO:0000256" key="5">
    <source>
        <dbReference type="ARBA" id="ARBA00022801"/>
    </source>
</evidence>
<dbReference type="GO" id="GO:0051539">
    <property type="term" value="F:4 iron, 4 sulfur cluster binding"/>
    <property type="evidence" value="ECO:0007669"/>
    <property type="project" value="UniProtKB-KW"/>
</dbReference>
<dbReference type="Gene3D" id="1.10.275.40">
    <property type="match status" value="1"/>
</dbReference>
<evidence type="ECO:0000256" key="8">
    <source>
        <dbReference type="ARBA" id="ARBA00023004"/>
    </source>
</evidence>
<dbReference type="SMART" id="SM00491">
    <property type="entry name" value="HELICc2"/>
    <property type="match status" value="1"/>
</dbReference>
<organism evidence="14">
    <name type="scientific">uncultured Poseidoniia archaeon</name>
    <dbReference type="NCBI Taxonomy" id="1697135"/>
    <lineage>
        <taxon>Archaea</taxon>
        <taxon>Methanobacteriati</taxon>
        <taxon>Thermoplasmatota</taxon>
        <taxon>Candidatus Poseidoniia</taxon>
        <taxon>environmental samples</taxon>
    </lineage>
</organism>
<evidence type="ECO:0000259" key="13">
    <source>
        <dbReference type="PROSITE" id="PS51193"/>
    </source>
</evidence>
<keyword evidence="8" id="KW-0408">Iron</keyword>
<dbReference type="GO" id="GO:0016818">
    <property type="term" value="F:hydrolase activity, acting on acid anhydrides, in phosphorus-containing anhydrides"/>
    <property type="evidence" value="ECO:0007669"/>
    <property type="project" value="InterPro"/>
</dbReference>
<dbReference type="InterPro" id="IPR042493">
    <property type="entry name" value="XPD_DNA_FeS"/>
</dbReference>
<dbReference type="GO" id="GO:0003678">
    <property type="term" value="F:DNA helicase activity"/>
    <property type="evidence" value="ECO:0007669"/>
    <property type="project" value="InterPro"/>
</dbReference>
<feature type="domain" description="Helicase ATP-binding" evidence="13">
    <location>
        <begin position="23"/>
        <end position="279"/>
    </location>
</feature>
<accession>A0A1B1TE16</accession>
<dbReference type="SUPFAM" id="SSF52540">
    <property type="entry name" value="P-loop containing nucleoside triphosphate hydrolases"/>
    <property type="match status" value="2"/>
</dbReference>
<name>A0A1B1TE16_9ARCH</name>
<keyword evidence="10" id="KW-0238">DNA-binding</keyword>
<dbReference type="InterPro" id="IPR014013">
    <property type="entry name" value="Helic_SF1/SF2_ATP-bd_DinG/Rad3"/>
</dbReference>
<keyword evidence="4" id="KW-0227">DNA damage</keyword>
<dbReference type="InterPro" id="IPR006554">
    <property type="entry name" value="Helicase-like_DEXD_c2"/>
</dbReference>
<dbReference type="PANTHER" id="PTHR11472:SF34">
    <property type="entry name" value="REGULATOR OF TELOMERE ELONGATION HELICASE 1"/>
    <property type="match status" value="1"/>
</dbReference>
<keyword evidence="6 14" id="KW-0347">Helicase</keyword>
<proteinExistence type="predicted"/>
<keyword evidence="3" id="KW-0547">Nucleotide-binding</keyword>
<dbReference type="Gene3D" id="1.10.30.20">
    <property type="entry name" value="Bacterial XPD DNA helicase, FeS cluster domain"/>
    <property type="match status" value="1"/>
</dbReference>
<dbReference type="InterPro" id="IPR045028">
    <property type="entry name" value="DinG/Rad3-like"/>
</dbReference>
<dbReference type="GO" id="GO:0006281">
    <property type="term" value="P:DNA repair"/>
    <property type="evidence" value="ECO:0007669"/>
    <property type="project" value="UniProtKB-KW"/>
</dbReference>
<evidence type="ECO:0000256" key="11">
    <source>
        <dbReference type="ARBA" id="ARBA00023204"/>
    </source>
</evidence>
<keyword evidence="2" id="KW-0479">Metal-binding</keyword>
<dbReference type="GO" id="GO:0003677">
    <property type="term" value="F:DNA binding"/>
    <property type="evidence" value="ECO:0007669"/>
    <property type="project" value="UniProtKB-KW"/>
</dbReference>
<evidence type="ECO:0000256" key="3">
    <source>
        <dbReference type="ARBA" id="ARBA00022741"/>
    </source>
</evidence>
<dbReference type="AlphaFoldDB" id="A0A1B1TE16"/>
<evidence type="ECO:0000256" key="6">
    <source>
        <dbReference type="ARBA" id="ARBA00022806"/>
    </source>
</evidence>
<dbReference type="Pfam" id="PF13307">
    <property type="entry name" value="Helicase_C_2"/>
    <property type="match status" value="1"/>
</dbReference>
<evidence type="ECO:0000313" key="14">
    <source>
        <dbReference type="EMBL" id="ANV80526.1"/>
    </source>
</evidence>
<protein>
    <submittedName>
        <fullName evidence="14">ERCC2/XPD/Rad3-related DNA repair helicase (XPD)</fullName>
    </submittedName>
</protein>
<keyword evidence="11" id="KW-0234">DNA repair</keyword>
<dbReference type="PROSITE" id="PS51193">
    <property type="entry name" value="HELICASE_ATP_BIND_2"/>
    <property type="match status" value="1"/>
</dbReference>
<evidence type="ECO:0000256" key="1">
    <source>
        <dbReference type="ARBA" id="ARBA00022485"/>
    </source>
</evidence>
<keyword evidence="5" id="KW-0378">Hydrolase</keyword>
<dbReference type="InterPro" id="IPR010614">
    <property type="entry name" value="RAD3-like_helicase_DEAD"/>
</dbReference>
<evidence type="ECO:0000256" key="12">
    <source>
        <dbReference type="ARBA" id="ARBA00023235"/>
    </source>
</evidence>
<reference evidence="14" key="1">
    <citation type="submission" date="2014-11" db="EMBL/GenBank/DDBJ databases">
        <authorList>
            <person name="Zhu J."/>
            <person name="Qi W."/>
            <person name="Song R."/>
        </authorList>
    </citation>
    <scope>NUCLEOTIDE SEQUENCE</scope>
</reference>
<keyword evidence="12" id="KW-0413">Isomerase</keyword>
<evidence type="ECO:0000256" key="2">
    <source>
        <dbReference type="ARBA" id="ARBA00022723"/>
    </source>
</evidence>
<dbReference type="GO" id="GO:0005524">
    <property type="term" value="F:ATP binding"/>
    <property type="evidence" value="ECO:0007669"/>
    <property type="project" value="UniProtKB-KW"/>
</dbReference>
<sequence>MKDNLLGRSIVRFTFMEHADNIRVGNFVAHDKLRSAQEKMITEGIIALEKEGFLFAAAPTGIGKTAASLAAAIEIARNSDYPKQVLFLTGRQSQHKIVVETIKSINSKLEQEIPDVKVVDIIGRESMCEEVDRITGKCSCEENIVEGSKQKRRDDLKELILQSPIHVDEVIKIGRKKKICSWTAARSAVRECDILICDYNHVFIENVSESSLTAMKIDLEHCILVVDEAHNLPDRIRNGLERRAIMKIFRDSRLEIDEYLGSKEQEIKKLDLSELKDNNDIYSIKQALRQMTKLEKQMKIWYKMKENDLVKSGKKDMKIPTIDFIGEIDSILKEELNIEINNNYSILKELIIQLRRVKVDQDDDDDEKETASTRLAELLAITLEYLHNNALVLVFDLLGDEGRVRSFLLDPGVISGPIFSSTSGAILMSGTLFPPEMYADLLRIPKSRKVIMTEYESPFLADKRPILVAKDVTTKYTERNLENTEKIREHILAVIMNTPGHIAFFSPSYALMDDVLGDANWLPGHIRIIDEEKRMSKSRVNGIVDELLNERRNKRQILLAGVLSGKLAEGVDYPNNILDAVICLGLPLAPPSARQDALKDYYVGRFGNNKAWRYTSSQPAINSILQALGRPIRKSADRAIVILLEKRIMMRQFRNCLPVNVDIFESPDHNRTGRLTKNFFKRNPEPATERE</sequence>
<dbReference type="GO" id="GO:0046872">
    <property type="term" value="F:metal ion binding"/>
    <property type="evidence" value="ECO:0007669"/>
    <property type="project" value="UniProtKB-KW"/>
</dbReference>
<evidence type="ECO:0000256" key="7">
    <source>
        <dbReference type="ARBA" id="ARBA00022840"/>
    </source>
</evidence>
<evidence type="ECO:0000256" key="9">
    <source>
        <dbReference type="ARBA" id="ARBA00023014"/>
    </source>
</evidence>